<dbReference type="PATRIC" id="fig|1641875.4.peg.402"/>
<dbReference type="OrthoDB" id="7210707at2"/>
<gene>
    <name evidence="1" type="ORF">XM53_13055</name>
</gene>
<keyword evidence="2" id="KW-1185">Reference proteome</keyword>
<comment type="caution">
    <text evidence="1">The sequence shown here is derived from an EMBL/GenBank/DDBJ whole genome shotgun (WGS) entry which is preliminary data.</text>
</comment>
<dbReference type="Proteomes" id="UP000051295">
    <property type="component" value="Unassembled WGS sequence"/>
</dbReference>
<dbReference type="EMBL" id="LAXJ01000012">
    <property type="protein sequence ID" value="KRS12163.1"/>
    <property type="molecule type" value="Genomic_DNA"/>
</dbReference>
<proteinExistence type="predicted"/>
<accession>A0A0T5NTA2</accession>
<dbReference type="AlphaFoldDB" id="A0A0T5NTA2"/>
<reference evidence="1 2" key="1">
    <citation type="submission" date="2015-04" db="EMBL/GenBank/DDBJ databases">
        <title>The draft genome sequence of Roseovarius sp.R12b.</title>
        <authorList>
            <person name="Li G."/>
            <person name="Lai Q."/>
            <person name="Shao Z."/>
            <person name="Yan P."/>
        </authorList>
    </citation>
    <scope>NUCLEOTIDE SEQUENCE [LARGE SCALE GENOMIC DNA]</scope>
    <source>
        <strain evidence="1 2">R12B</strain>
    </source>
</reference>
<organism evidence="1 2">
    <name type="scientific">Roseovarius atlanticus</name>
    <dbReference type="NCBI Taxonomy" id="1641875"/>
    <lineage>
        <taxon>Bacteria</taxon>
        <taxon>Pseudomonadati</taxon>
        <taxon>Pseudomonadota</taxon>
        <taxon>Alphaproteobacteria</taxon>
        <taxon>Rhodobacterales</taxon>
        <taxon>Roseobacteraceae</taxon>
        <taxon>Roseovarius</taxon>
    </lineage>
</organism>
<dbReference type="STRING" id="1641875.XM53_13055"/>
<evidence type="ECO:0000313" key="2">
    <source>
        <dbReference type="Proteomes" id="UP000051295"/>
    </source>
</evidence>
<evidence type="ECO:0000313" key="1">
    <source>
        <dbReference type="EMBL" id="KRS12163.1"/>
    </source>
</evidence>
<sequence length="202" mass="21137">MIWTVFTGDIVDSSALSADRLDDVMACLDRLSDDISAWGQGATAAFGRRGGDGWQLAVNPAEYTLRSTLYLQSSLMALEPAVQTRIAVATGKGTLSDANPNSAHGPAFSASGRLLETLTGNTLLAHAAGGPLDATYRLADHIAQGWTQAQARAVAEMLPPGTGPRRVAADRLGISRQAIDQALHAAGYPALHDALTLLETSE</sequence>
<name>A0A0T5NTA2_9RHOB</name>
<protein>
    <submittedName>
        <fullName evidence="1">Uncharacterized protein</fullName>
    </submittedName>
</protein>